<accession>C0Z4N7</accession>
<dbReference type="InterPro" id="IPR025164">
    <property type="entry name" value="Toastrack_DUF4097"/>
</dbReference>
<proteinExistence type="predicted"/>
<evidence type="ECO:0000313" key="2">
    <source>
        <dbReference type="EMBL" id="BAH41764.1"/>
    </source>
</evidence>
<feature type="domain" description="DUF4097" evidence="1">
    <location>
        <begin position="125"/>
        <end position="218"/>
    </location>
</feature>
<organism evidence="2 3">
    <name type="scientific">Brevibacillus brevis (strain 47 / JCM 6285 / NBRC 100599)</name>
    <dbReference type="NCBI Taxonomy" id="358681"/>
    <lineage>
        <taxon>Bacteria</taxon>
        <taxon>Bacillati</taxon>
        <taxon>Bacillota</taxon>
        <taxon>Bacilli</taxon>
        <taxon>Bacillales</taxon>
        <taxon>Paenibacillaceae</taxon>
        <taxon>Brevibacillus</taxon>
    </lineage>
</organism>
<keyword evidence="3" id="KW-1185">Reference proteome</keyword>
<dbReference type="Pfam" id="PF13349">
    <property type="entry name" value="DUF4097"/>
    <property type="match status" value="1"/>
</dbReference>
<dbReference type="EMBL" id="AP008955">
    <property type="protein sequence ID" value="BAH41764.1"/>
    <property type="molecule type" value="Genomic_DNA"/>
</dbReference>
<dbReference type="KEGG" id="bbe:BBR47_07870"/>
<gene>
    <name evidence="2" type="ordered locus">BBR47_07870</name>
</gene>
<dbReference type="eggNOG" id="COG3595">
    <property type="taxonomic scope" value="Bacteria"/>
</dbReference>
<dbReference type="HOGENOM" id="CLU_1150141_0_0_9"/>
<evidence type="ECO:0000313" key="3">
    <source>
        <dbReference type="Proteomes" id="UP000001877"/>
    </source>
</evidence>
<protein>
    <recommendedName>
        <fullName evidence="1">DUF4097 domain-containing protein</fullName>
    </recommendedName>
</protein>
<evidence type="ECO:0000259" key="1">
    <source>
        <dbReference type="Pfam" id="PF13349"/>
    </source>
</evidence>
<reference evidence="2 3" key="1">
    <citation type="submission" date="2005-03" db="EMBL/GenBank/DDBJ databases">
        <title>Brevibacillus brevis strain 47, complete genome.</title>
        <authorList>
            <person name="Hosoyama A."/>
            <person name="Yamada R."/>
            <person name="Hongo Y."/>
            <person name="Terui Y."/>
            <person name="Ankai A."/>
            <person name="Masuyama W."/>
            <person name="Sekiguchi M."/>
            <person name="Takeda T."/>
            <person name="Asano K."/>
            <person name="Ohji S."/>
            <person name="Ichikawa N."/>
            <person name="Narita S."/>
            <person name="Aoki N."/>
            <person name="Miura H."/>
            <person name="Matsushita S."/>
            <person name="Sekigawa T."/>
            <person name="Yamagata H."/>
            <person name="Yoshikawa H."/>
            <person name="Udaka S."/>
            <person name="Tanikawa S."/>
            <person name="Fujita N."/>
        </authorList>
    </citation>
    <scope>NUCLEOTIDE SEQUENCE [LARGE SCALE GENOMIC DNA]</scope>
    <source>
        <strain evidence="3">47 / JCM 6285 / NBRC 100599</strain>
    </source>
</reference>
<name>C0Z4N7_BREBN</name>
<sequence length="285" mass="30725">MMICLACRRKEDKRLNNNIKLAMILLAAASIGIAGCTKESSVTSTQSSSQQNASIPTNAIVNSETSDIKNVSNAVNGDISQIDVTNIHSLKIQSNAAIVKVIGDKQINHAEWELSKGSSKGIDTNVTTSIQDGTLQIMLKQEQKKLINTDPLPSLTIHLPYKDFKSLEIDNEVGNIFIESELSVQHLKVSSNAGNITVTDVIGKESSNISTNLGNVEFALPDQLAPLYVSLSTEMGNIDNQVNLEKATNTTSVVSKELHGYVGEAQSENATLNISTQVGEILFKK</sequence>
<dbReference type="Proteomes" id="UP000001877">
    <property type="component" value="Chromosome"/>
</dbReference>
<dbReference type="AlphaFoldDB" id="C0Z4N7"/>